<dbReference type="Proteomes" id="UP000193675">
    <property type="component" value="Unassembled WGS sequence"/>
</dbReference>
<sequence length="598" mass="63610">MRYNTGNPVEPDGSDSPFDLHDNSANFDIWANDRTKTSWPDRLGVERKTWHGMEQQVNDWLAAQGFEPVPLAYVDGSPLTVDRPTQLIERDDNLYSVRLPASFPVSLSGSWSTDEPLLVAQVDRSLREDLANGSPYLVDSGIVGYRGRNLREVLDDTVHCVDGSLLQGLINDFKVVRIPHHAVLTSPGITIPNDRVLIVDGKLQLAANSPDGTKLITSASATPSNISIYGDGELDGNKANQSGASTKHTLVFFQDGDEISYQVRRARGNYFPRAIAGSETTGMIYFKSCSNSEISNARGYDYGRECFWLEECSDCEMHNLTTFGGADSWSGFQCHGTRNRASNWLSYNAGASSGSFDTTYGEIHGWIGINNTFTNVINFGHTGKPASHSVATGLIAIGGSRGGTSNICNGIQVGGGTIGLQIVNAQAHNSVDSGIQISDSASDITVSNFRAFNCGLHGVRLSGSSSIHVLLNDIRVQGCAGYAIRADGGIVAEVTGGKCISNTLGFIGVDGTSIVTTSMLRNGSDALFVGQSLVGMVVGTPITINNTNIHTNSRILLQASNAAGASAQPFVQSIGTGQMQIGVAVNATAGAFARIQIM</sequence>
<organism evidence="1 2">
    <name type="scientific">Pseudomonas putida</name>
    <name type="common">Arthrobacter siderocapsulatus</name>
    <dbReference type="NCBI Taxonomy" id="303"/>
    <lineage>
        <taxon>Bacteria</taxon>
        <taxon>Pseudomonadati</taxon>
        <taxon>Pseudomonadota</taxon>
        <taxon>Gammaproteobacteria</taxon>
        <taxon>Pseudomonadales</taxon>
        <taxon>Pseudomonadaceae</taxon>
        <taxon>Pseudomonas</taxon>
    </lineage>
</organism>
<gene>
    <name evidence="1" type="ORF">B7H17_16300</name>
</gene>
<reference evidence="1 2" key="1">
    <citation type="submission" date="2017-04" db="EMBL/GenBank/DDBJ databases">
        <title>Presence of VIM-2 positive Pseudomonas species in chickens and their surrounding environment.</title>
        <authorList>
            <person name="Zhang R."/>
        </authorList>
    </citation>
    <scope>NUCLEOTIDE SEQUENCE [LARGE SCALE GENOMIC DNA]</scope>
    <source>
        <strain evidence="1 2">DZ-C18</strain>
    </source>
</reference>
<dbReference type="AlphaFoldDB" id="A0A1X0ZT46"/>
<dbReference type="InterPro" id="IPR006626">
    <property type="entry name" value="PbH1"/>
</dbReference>
<protein>
    <submittedName>
        <fullName evidence="1">Uncharacterized protein</fullName>
    </submittedName>
</protein>
<evidence type="ECO:0000313" key="2">
    <source>
        <dbReference type="Proteomes" id="UP000193675"/>
    </source>
</evidence>
<dbReference type="SMART" id="SM00710">
    <property type="entry name" value="PbH1"/>
    <property type="match status" value="5"/>
</dbReference>
<comment type="caution">
    <text evidence="1">The sequence shown here is derived from an EMBL/GenBank/DDBJ whole genome shotgun (WGS) entry which is preliminary data.</text>
</comment>
<name>A0A1X0ZT46_PSEPU</name>
<dbReference type="InterPro" id="IPR011050">
    <property type="entry name" value="Pectin_lyase_fold/virulence"/>
</dbReference>
<dbReference type="EMBL" id="NBWC01000024">
    <property type="protein sequence ID" value="ORL62915.1"/>
    <property type="molecule type" value="Genomic_DNA"/>
</dbReference>
<dbReference type="SUPFAM" id="SSF51126">
    <property type="entry name" value="Pectin lyase-like"/>
    <property type="match status" value="1"/>
</dbReference>
<dbReference type="Gene3D" id="2.160.20.10">
    <property type="entry name" value="Single-stranded right-handed beta-helix, Pectin lyase-like"/>
    <property type="match status" value="1"/>
</dbReference>
<dbReference type="RefSeq" id="WP_084857702.1">
    <property type="nucleotide sequence ID" value="NZ_NBWC01000024.1"/>
</dbReference>
<accession>A0A1X0ZT46</accession>
<proteinExistence type="predicted"/>
<evidence type="ECO:0000313" key="1">
    <source>
        <dbReference type="EMBL" id="ORL62915.1"/>
    </source>
</evidence>
<dbReference type="InterPro" id="IPR012334">
    <property type="entry name" value="Pectin_lyas_fold"/>
</dbReference>